<dbReference type="AlphaFoldDB" id="A0A4Z1FPW1"/>
<accession>A0A4Z1FPW1</accession>
<evidence type="ECO:0000313" key="2">
    <source>
        <dbReference type="EMBL" id="TGO24872.1"/>
    </source>
</evidence>
<keyword evidence="3" id="KW-1185">Reference proteome</keyword>
<organism evidence="2 3">
    <name type="scientific">Botrytis paeoniae</name>
    <dbReference type="NCBI Taxonomy" id="278948"/>
    <lineage>
        <taxon>Eukaryota</taxon>
        <taxon>Fungi</taxon>
        <taxon>Dikarya</taxon>
        <taxon>Ascomycota</taxon>
        <taxon>Pezizomycotina</taxon>
        <taxon>Leotiomycetes</taxon>
        <taxon>Helotiales</taxon>
        <taxon>Sclerotiniaceae</taxon>
        <taxon>Botrytis</taxon>
    </lineage>
</organism>
<dbReference type="PANTHER" id="PTHR43975">
    <property type="entry name" value="ZGC:101858"/>
    <property type="match status" value="1"/>
</dbReference>
<dbReference type="EMBL" id="PQXI01000093">
    <property type="protein sequence ID" value="TGO24872.1"/>
    <property type="molecule type" value="Genomic_DNA"/>
</dbReference>
<dbReference type="CDD" id="cd05233">
    <property type="entry name" value="SDR_c"/>
    <property type="match status" value="1"/>
</dbReference>
<reference evidence="2 3" key="1">
    <citation type="submission" date="2017-12" db="EMBL/GenBank/DDBJ databases">
        <title>Comparative genomics of Botrytis spp.</title>
        <authorList>
            <person name="Valero-Jimenez C.A."/>
            <person name="Tapia P."/>
            <person name="Veloso J."/>
            <person name="Silva-Moreno E."/>
            <person name="Staats M."/>
            <person name="Valdes J.H."/>
            <person name="Van Kan J.A.L."/>
        </authorList>
    </citation>
    <scope>NUCLEOTIDE SEQUENCE [LARGE SCALE GENOMIC DNA]</scope>
    <source>
        <strain evidence="2 3">Bp0003</strain>
    </source>
</reference>
<protein>
    <submittedName>
        <fullName evidence="2">Uncharacterized protein</fullName>
    </submittedName>
</protein>
<comment type="similarity">
    <text evidence="1">Belongs to the short-chain dehydrogenases/reductases (SDR) family.</text>
</comment>
<comment type="caution">
    <text evidence="2">The sequence shown here is derived from an EMBL/GenBank/DDBJ whole genome shotgun (WGS) entry which is preliminary data.</text>
</comment>
<dbReference type="Pfam" id="PF00106">
    <property type="entry name" value="adh_short"/>
    <property type="match status" value="1"/>
</dbReference>
<sequence length="278" mass="30428">MSHSSPFTPESGYNFTKISYHDTYSPITPDTSTPTHSGKVVFVNGAWKGIGRATALSYAKSGVSGLVISARSSLASVEREIEEVCKSANTPAPSILALKLDVLDFASVTDAAKSIKTTFGRLDILVNNAAYLSTTANVAGGDKDERWMNWEVNIRGVYWATKCLLPLLLKTDGGDKTIVNLASVAALLMTPGMSGYQMSKFALVKFTERLCLESFTDLHATVLTDTPELAGDTISYLTSQKRKWLAGRYLSSNWDMSEIMSREKEIVDEDKLKFKINL</sequence>
<dbReference type="Gene3D" id="3.40.50.720">
    <property type="entry name" value="NAD(P)-binding Rossmann-like Domain"/>
    <property type="match status" value="1"/>
</dbReference>
<gene>
    <name evidence="2" type="ORF">BPAE_0093g00350</name>
</gene>
<dbReference type="PRINTS" id="PR00080">
    <property type="entry name" value="SDRFAMILY"/>
</dbReference>
<dbReference type="PRINTS" id="PR00081">
    <property type="entry name" value="GDHRDH"/>
</dbReference>
<dbReference type="PANTHER" id="PTHR43975:SF2">
    <property type="entry name" value="EG:BACR7A4.14 PROTEIN-RELATED"/>
    <property type="match status" value="1"/>
</dbReference>
<dbReference type="Proteomes" id="UP000297910">
    <property type="component" value="Unassembled WGS sequence"/>
</dbReference>
<evidence type="ECO:0000313" key="3">
    <source>
        <dbReference type="Proteomes" id="UP000297910"/>
    </source>
</evidence>
<dbReference type="SUPFAM" id="SSF51735">
    <property type="entry name" value="NAD(P)-binding Rossmann-fold domains"/>
    <property type="match status" value="1"/>
</dbReference>
<evidence type="ECO:0000256" key="1">
    <source>
        <dbReference type="RuleBase" id="RU000363"/>
    </source>
</evidence>
<dbReference type="InterPro" id="IPR036291">
    <property type="entry name" value="NAD(P)-bd_dom_sf"/>
</dbReference>
<dbReference type="InterPro" id="IPR002347">
    <property type="entry name" value="SDR_fam"/>
</dbReference>
<name>A0A4Z1FPW1_9HELO</name>
<proteinExistence type="inferred from homology"/>